<keyword evidence="7 11" id="KW-0472">Membrane</keyword>
<protein>
    <submittedName>
        <fullName evidence="14">Vomeronasal type-2 receptor 26-like</fullName>
    </submittedName>
</protein>
<evidence type="ECO:0000313" key="13">
    <source>
        <dbReference type="Proteomes" id="UP001652642"/>
    </source>
</evidence>
<evidence type="ECO:0000256" key="6">
    <source>
        <dbReference type="ARBA" id="ARBA00023040"/>
    </source>
</evidence>
<keyword evidence="9" id="KW-0325">Glycoprotein</keyword>
<evidence type="ECO:0000256" key="1">
    <source>
        <dbReference type="ARBA" id="ARBA00004651"/>
    </source>
</evidence>
<dbReference type="PRINTS" id="PR01535">
    <property type="entry name" value="VOMERONASL2R"/>
</dbReference>
<dbReference type="PRINTS" id="PR00248">
    <property type="entry name" value="GPCRMGR"/>
</dbReference>
<evidence type="ECO:0000256" key="9">
    <source>
        <dbReference type="ARBA" id="ARBA00023180"/>
    </source>
</evidence>
<dbReference type="GeneID" id="110070562"/>
<evidence type="ECO:0000313" key="14">
    <source>
        <dbReference type="RefSeq" id="XP_072859807.1"/>
    </source>
</evidence>
<organism evidence="13 14">
    <name type="scientific">Pogona vitticeps</name>
    <name type="common">central bearded dragon</name>
    <dbReference type="NCBI Taxonomy" id="103695"/>
    <lineage>
        <taxon>Eukaryota</taxon>
        <taxon>Metazoa</taxon>
        <taxon>Chordata</taxon>
        <taxon>Craniata</taxon>
        <taxon>Vertebrata</taxon>
        <taxon>Euteleostomi</taxon>
        <taxon>Lepidosauria</taxon>
        <taxon>Squamata</taxon>
        <taxon>Bifurcata</taxon>
        <taxon>Unidentata</taxon>
        <taxon>Episquamata</taxon>
        <taxon>Toxicofera</taxon>
        <taxon>Iguania</taxon>
        <taxon>Acrodonta</taxon>
        <taxon>Agamidae</taxon>
        <taxon>Amphibolurinae</taxon>
        <taxon>Pogona</taxon>
    </lineage>
</organism>
<dbReference type="InterPro" id="IPR000337">
    <property type="entry name" value="GPCR_3"/>
</dbReference>
<keyword evidence="5 11" id="KW-1133">Transmembrane helix</keyword>
<dbReference type="SUPFAM" id="SSF53822">
    <property type="entry name" value="Periplasmic binding protein-like I"/>
    <property type="match status" value="1"/>
</dbReference>
<dbReference type="InterPro" id="IPR028082">
    <property type="entry name" value="Peripla_BP_I"/>
</dbReference>
<dbReference type="InterPro" id="IPR038550">
    <property type="entry name" value="GPCR_3_9-Cys_sf"/>
</dbReference>
<evidence type="ECO:0000256" key="10">
    <source>
        <dbReference type="ARBA" id="ARBA00023224"/>
    </source>
</evidence>
<evidence type="ECO:0000256" key="4">
    <source>
        <dbReference type="ARBA" id="ARBA00022729"/>
    </source>
</evidence>
<keyword evidence="4" id="KW-0732">Signal</keyword>
<reference evidence="14" key="1">
    <citation type="submission" date="2025-08" db="UniProtKB">
        <authorList>
            <consortium name="RefSeq"/>
        </authorList>
    </citation>
    <scope>IDENTIFICATION</scope>
</reference>
<feature type="transmembrane region" description="Helical" evidence="11">
    <location>
        <begin position="645"/>
        <end position="671"/>
    </location>
</feature>
<feature type="transmembrane region" description="Helical" evidence="11">
    <location>
        <begin position="575"/>
        <end position="600"/>
    </location>
</feature>
<feature type="transmembrane region" description="Helical" evidence="11">
    <location>
        <begin position="734"/>
        <end position="757"/>
    </location>
</feature>
<feature type="transmembrane region" description="Helical" evidence="11">
    <location>
        <begin position="683"/>
        <end position="707"/>
    </location>
</feature>
<dbReference type="Pfam" id="PF01094">
    <property type="entry name" value="ANF_receptor"/>
    <property type="match status" value="1"/>
</dbReference>
<proteinExistence type="predicted"/>
<keyword evidence="2" id="KW-1003">Cell membrane</keyword>
<dbReference type="PROSITE" id="PS00981">
    <property type="entry name" value="G_PROTEIN_RECEP_F3_3"/>
    <property type="match status" value="1"/>
</dbReference>
<feature type="domain" description="G-protein coupled receptors family 3 profile" evidence="12">
    <location>
        <begin position="575"/>
        <end position="839"/>
    </location>
</feature>
<dbReference type="InterPro" id="IPR011500">
    <property type="entry name" value="GPCR_3_9-Cys_dom"/>
</dbReference>
<dbReference type="Proteomes" id="UP001652642">
    <property type="component" value="Chromosome 6"/>
</dbReference>
<dbReference type="PANTHER" id="PTHR24061:SF599">
    <property type="entry name" value="G-PROTEIN COUPLED RECEPTORS FAMILY 3 PROFILE DOMAIN-CONTAINING PROTEIN"/>
    <property type="match status" value="1"/>
</dbReference>
<feature type="transmembrane region" description="Helical" evidence="11">
    <location>
        <begin position="612"/>
        <end position="633"/>
    </location>
</feature>
<keyword evidence="6" id="KW-0297">G-protein coupled receptor</keyword>
<dbReference type="Pfam" id="PF07562">
    <property type="entry name" value="NCD3G"/>
    <property type="match status" value="1"/>
</dbReference>
<dbReference type="CDD" id="cd15283">
    <property type="entry name" value="7tmC_V2R_pheromone"/>
    <property type="match status" value="1"/>
</dbReference>
<dbReference type="InterPro" id="IPR001828">
    <property type="entry name" value="ANF_lig-bd_rcpt"/>
</dbReference>
<dbReference type="Gene3D" id="2.10.50.30">
    <property type="entry name" value="GPCR, family 3, nine cysteines domain"/>
    <property type="match status" value="1"/>
</dbReference>
<gene>
    <name evidence="14" type="primary">LOC110070562</name>
</gene>
<keyword evidence="8" id="KW-0675">Receptor</keyword>
<feature type="transmembrane region" description="Helical" evidence="11">
    <location>
        <begin position="769"/>
        <end position="789"/>
    </location>
</feature>
<dbReference type="PANTHER" id="PTHR24061">
    <property type="entry name" value="CALCIUM-SENSING RECEPTOR-RELATED"/>
    <property type="match status" value="1"/>
</dbReference>
<evidence type="ECO:0000256" key="11">
    <source>
        <dbReference type="SAM" id="Phobius"/>
    </source>
</evidence>
<keyword evidence="3 11" id="KW-0812">Transmembrane</keyword>
<evidence type="ECO:0000256" key="5">
    <source>
        <dbReference type="ARBA" id="ARBA00022989"/>
    </source>
</evidence>
<dbReference type="InterPro" id="IPR017979">
    <property type="entry name" value="GPCR_3_CS"/>
</dbReference>
<comment type="subcellular location">
    <subcellularLocation>
        <location evidence="1">Cell membrane</location>
        <topology evidence="1">Multi-pass membrane protein</topology>
    </subcellularLocation>
</comment>
<dbReference type="Pfam" id="PF00003">
    <property type="entry name" value="7tm_3"/>
    <property type="match status" value="1"/>
</dbReference>
<dbReference type="InterPro" id="IPR000068">
    <property type="entry name" value="GPCR_3_Ca_sens_rcpt-rel"/>
</dbReference>
<name>A0ABM5GQ93_9SAUR</name>
<feature type="transmembrane region" description="Helical" evidence="11">
    <location>
        <begin position="795"/>
        <end position="816"/>
    </location>
</feature>
<accession>A0ABM5GQ93</accession>
<keyword evidence="13" id="KW-1185">Reference proteome</keyword>
<dbReference type="Gene3D" id="3.40.50.2300">
    <property type="match status" value="2"/>
</dbReference>
<dbReference type="InterPro" id="IPR017978">
    <property type="entry name" value="GPCR_3_C"/>
</dbReference>
<dbReference type="RefSeq" id="XP_072859807.1">
    <property type="nucleotide sequence ID" value="XM_073003706.1"/>
</dbReference>
<keyword evidence="10" id="KW-0807">Transducer</keyword>
<dbReference type="PROSITE" id="PS50259">
    <property type="entry name" value="G_PROTEIN_RECEP_F3_4"/>
    <property type="match status" value="1"/>
</dbReference>
<dbReference type="InterPro" id="IPR004073">
    <property type="entry name" value="GPCR_3_vmron_rcpt_2"/>
</dbReference>
<evidence type="ECO:0000256" key="7">
    <source>
        <dbReference type="ARBA" id="ARBA00023136"/>
    </source>
</evidence>
<evidence type="ECO:0000256" key="8">
    <source>
        <dbReference type="ARBA" id="ARBA00023170"/>
    </source>
</evidence>
<evidence type="ECO:0000256" key="2">
    <source>
        <dbReference type="ARBA" id="ARBA00022475"/>
    </source>
</evidence>
<evidence type="ECO:0000256" key="3">
    <source>
        <dbReference type="ARBA" id="ARBA00022692"/>
    </source>
</evidence>
<sequence length="840" mass="94747">MGSLIHDFKIEILILSVVTCQIPIAKCTISDPLPILYKHHQSGDIIIGAIMSQIYVFSALVTFTNRPSPDLFDDIVRFMPSPTYHASLEIFSTKGRFTPNYNCDTQNNIMAVIGGPNPEVIHHMATILSIFKRPQLIYGSAPLVNENPQAAFYHQMFPNVDHQYKGIIQLLLHFGWTWTGVMTTNSDNGERFINEILPIFAQEGICLDFIQRWTVVTYSNDITEMVAEGIRIYHVIMNSTVNAVIIHGEIDTMIFLRMFPGMSKYEGISWEAEGKIWIMTIQMDFTSLPFQRISDIDFLHGALSFSVHSEDVPGFHNFLQSRNPTLKNCDGFIQVFWEEAFQCSFLSSMRYIQSESICTGEEKLEGLPASVFEMKMTSLSYSIYNAVYALAYALHEMHLSQFKSRGSLDEAGPNVLKKQPWKLNHFVRRVSFNNSAGTKVSFNQLGELEAGFDIINWVPFPNQSFLRVRIGRIDPMASQGEMFTIREEAIAWPRRFNQAQPLSLCNDHCHAGYRKATKEGEPFCCYNCLPCLEGKISNQKDIDDCFHCPEDQYPNKERNDCLLKDVSFLSFEEPLGIGLASSAFLLFLITALVLGIFTKYKDTPIVKANNRNLSYTLLVSLMLSFLCVLLFIGQPGKVTCLLQQTAFGFIFSVAVGCVLAKTIMVVCAFMATKPGSRMRKWMGWKMATSVVLFCSLIQASLCAVWLATSPPFPDLDMNSMADQIIVKCNDGSTIMFYSVLGFLGFLSMSSFFVAFFARRLPDAFNEAKLITFSMLVFCSVWLSFVPTYVSAKGKYMVAVEIFSILASSAGLLVCIFSPKCYIILARPDLNSREQLGRRKL</sequence>
<evidence type="ECO:0000259" key="12">
    <source>
        <dbReference type="PROSITE" id="PS50259"/>
    </source>
</evidence>